<evidence type="ECO:0000313" key="1">
    <source>
        <dbReference type="EMBL" id="KAI7984398.1"/>
    </source>
</evidence>
<organism evidence="1 2">
    <name type="scientific">Camellia lanceoleosa</name>
    <dbReference type="NCBI Taxonomy" id="1840588"/>
    <lineage>
        <taxon>Eukaryota</taxon>
        <taxon>Viridiplantae</taxon>
        <taxon>Streptophyta</taxon>
        <taxon>Embryophyta</taxon>
        <taxon>Tracheophyta</taxon>
        <taxon>Spermatophyta</taxon>
        <taxon>Magnoliopsida</taxon>
        <taxon>eudicotyledons</taxon>
        <taxon>Gunneridae</taxon>
        <taxon>Pentapetalae</taxon>
        <taxon>asterids</taxon>
        <taxon>Ericales</taxon>
        <taxon>Theaceae</taxon>
        <taxon>Camellia</taxon>
    </lineage>
</organism>
<evidence type="ECO:0000313" key="2">
    <source>
        <dbReference type="Proteomes" id="UP001060215"/>
    </source>
</evidence>
<dbReference type="EMBL" id="CM045768">
    <property type="protein sequence ID" value="KAI7984398.1"/>
    <property type="molecule type" value="Genomic_DNA"/>
</dbReference>
<comment type="caution">
    <text evidence="1">The sequence shown here is derived from an EMBL/GenBank/DDBJ whole genome shotgun (WGS) entry which is preliminary data.</text>
</comment>
<keyword evidence="2" id="KW-1185">Reference proteome</keyword>
<sequence length="270" mass="30089">MEGRSRDGGLREIPNGPMGHRGSWFILGLNDLYDKGQRFINQRPSSSSSRDGPVYKQQKDFTVGPQRVDKVHSDDLGPVENRGDIEEWVDDRIEEVHDVDLLSRKVDEGSFEPNKVLQALEIYGSKASSEFDSGSGGDQEEYDFQLFNLFKEQGTVEEEKAEGVSETMGHVSDTIIQDATAPASERGVMPDISKAMMDASTINPVSYNANIIVGQVNDAQEGVSVNHMTRRSCVFSGVRDSEAKTERWLTELSKYASCPIEENEVPHFKH</sequence>
<name>A0ACC0F8E1_9ERIC</name>
<dbReference type="Proteomes" id="UP001060215">
    <property type="component" value="Chromosome 11"/>
</dbReference>
<reference evidence="1 2" key="1">
    <citation type="journal article" date="2022" name="Plant J.">
        <title>Chromosome-level genome of Camellia lanceoleosa provides a valuable resource for understanding genome evolution and self-incompatibility.</title>
        <authorList>
            <person name="Gong W."/>
            <person name="Xiao S."/>
            <person name="Wang L."/>
            <person name="Liao Z."/>
            <person name="Chang Y."/>
            <person name="Mo W."/>
            <person name="Hu G."/>
            <person name="Li W."/>
            <person name="Zhao G."/>
            <person name="Zhu H."/>
            <person name="Hu X."/>
            <person name="Ji K."/>
            <person name="Xiang X."/>
            <person name="Song Q."/>
            <person name="Yuan D."/>
            <person name="Jin S."/>
            <person name="Zhang L."/>
        </authorList>
    </citation>
    <scope>NUCLEOTIDE SEQUENCE [LARGE SCALE GENOMIC DNA]</scope>
    <source>
        <strain evidence="1">SQ_2022a</strain>
    </source>
</reference>
<protein>
    <submittedName>
        <fullName evidence="1">Uncharacterized protein</fullName>
    </submittedName>
</protein>
<proteinExistence type="predicted"/>
<accession>A0ACC0F8E1</accession>
<gene>
    <name evidence="1" type="ORF">LOK49_LG15G02633</name>
</gene>